<evidence type="ECO:0000256" key="3">
    <source>
        <dbReference type="PROSITE-ProRule" id="PRU10141"/>
    </source>
</evidence>
<dbReference type="CDD" id="cd05117">
    <property type="entry name" value="STKc_CAMK"/>
    <property type="match status" value="1"/>
</dbReference>
<dbReference type="Gene3D" id="3.30.200.20">
    <property type="entry name" value="Phosphorylase Kinase, domain 1"/>
    <property type="match status" value="1"/>
</dbReference>
<evidence type="ECO:0000313" key="6">
    <source>
        <dbReference type="EMBL" id="CAG9324355.1"/>
    </source>
</evidence>
<dbReference type="PANTHER" id="PTHR24347">
    <property type="entry name" value="SERINE/THREONINE-PROTEIN KINASE"/>
    <property type="match status" value="1"/>
</dbReference>
<organism evidence="6 7">
    <name type="scientific">Blepharisma stoltei</name>
    <dbReference type="NCBI Taxonomy" id="1481888"/>
    <lineage>
        <taxon>Eukaryota</taxon>
        <taxon>Sar</taxon>
        <taxon>Alveolata</taxon>
        <taxon>Ciliophora</taxon>
        <taxon>Postciliodesmatophora</taxon>
        <taxon>Heterotrichea</taxon>
        <taxon>Heterotrichida</taxon>
        <taxon>Blepharismidae</taxon>
        <taxon>Blepharisma</taxon>
    </lineage>
</organism>
<dbReference type="SUPFAM" id="SSF56112">
    <property type="entry name" value="Protein kinase-like (PK-like)"/>
    <property type="match status" value="1"/>
</dbReference>
<dbReference type="FunFam" id="1.10.510.10:FF:000945">
    <property type="entry name" value="Uncharacterized protein"/>
    <property type="match status" value="1"/>
</dbReference>
<dbReference type="GO" id="GO:0005524">
    <property type="term" value="F:ATP binding"/>
    <property type="evidence" value="ECO:0007669"/>
    <property type="project" value="UniProtKB-UniRule"/>
</dbReference>
<dbReference type="PROSITE" id="PS00107">
    <property type="entry name" value="PROTEIN_KINASE_ATP"/>
    <property type="match status" value="1"/>
</dbReference>
<dbReference type="Pfam" id="PF00069">
    <property type="entry name" value="Pkinase"/>
    <property type="match status" value="1"/>
</dbReference>
<dbReference type="PROSITE" id="PS00108">
    <property type="entry name" value="PROTEIN_KINASE_ST"/>
    <property type="match status" value="1"/>
</dbReference>
<dbReference type="SMART" id="SM00220">
    <property type="entry name" value="S_TKc"/>
    <property type="match status" value="1"/>
</dbReference>
<protein>
    <recommendedName>
        <fullName evidence="5">Protein kinase domain-containing protein</fullName>
    </recommendedName>
</protein>
<dbReference type="InterPro" id="IPR008271">
    <property type="entry name" value="Ser/Thr_kinase_AS"/>
</dbReference>
<dbReference type="InterPro" id="IPR000719">
    <property type="entry name" value="Prot_kinase_dom"/>
</dbReference>
<dbReference type="PROSITE" id="PS50011">
    <property type="entry name" value="PROTEIN_KINASE_DOM"/>
    <property type="match status" value="1"/>
</dbReference>
<dbReference type="InterPro" id="IPR017441">
    <property type="entry name" value="Protein_kinase_ATP_BS"/>
</dbReference>
<dbReference type="InterPro" id="IPR011009">
    <property type="entry name" value="Kinase-like_dom_sf"/>
</dbReference>
<keyword evidence="7" id="KW-1185">Reference proteome</keyword>
<evidence type="ECO:0000256" key="2">
    <source>
        <dbReference type="ARBA" id="ARBA00022840"/>
    </source>
</evidence>
<dbReference type="FunFam" id="3.30.200.20:FF:000042">
    <property type="entry name" value="Aurora kinase A"/>
    <property type="match status" value="1"/>
</dbReference>
<dbReference type="EMBL" id="CAJZBQ010000036">
    <property type="protein sequence ID" value="CAG9324355.1"/>
    <property type="molecule type" value="Genomic_DNA"/>
</dbReference>
<gene>
    <name evidence="6" type="ORF">BSTOLATCC_MIC36147</name>
</gene>
<comment type="caution">
    <text evidence="6">The sequence shown here is derived from an EMBL/GenBank/DDBJ whole genome shotgun (WGS) entry which is preliminary data.</text>
</comment>
<keyword evidence="1 3" id="KW-0547">Nucleotide-binding</keyword>
<feature type="domain" description="Protein kinase" evidence="5">
    <location>
        <begin position="135"/>
        <end position="392"/>
    </location>
</feature>
<dbReference type="AlphaFoldDB" id="A0AAU9JAQ5"/>
<accession>A0AAU9JAQ5</accession>
<proteinExistence type="inferred from homology"/>
<comment type="similarity">
    <text evidence="4">Belongs to the protein kinase superfamily.</text>
</comment>
<sequence>MISVFEEADRQANPSSEFWQECNFSNISDLQNHTVFEGELEILKNQNYLKAKKFVLTTTSLYALSKSNQIKKYAFIACKTVQPFTEEKGAVKRFGFRLGKGSIFYDFYAQTNKELDLWLNFLNSICILSDIEEDYVIIKKIGKGNYAKVYLVQDVDNYEEFALKSISKKKLLNSTRGVSAVVNEINIMKKLHHPNLVAIHRVYESEKHVNLILDYVKGGDLFQRLLKKVTFSEYNACCFIKNLLEALSYMHELKIVHRDLKPENILMMSSEDDTKIKLVDFGLACEIKNNGFLKCGSPGYVAPEILRNMPYGTKIDVFSAGVILYIILCGRVPFAGNAQQDVLQQNKQCKIYFKPKHWKNISKAGIDLVLKMTDPNPGTRISAKEALEHPWIRKQQPSSASFDALSQSQPINLNSDGLISHAMMERINNTTRGVTNYLPLPVPFVGTNTESREEIPASTSRAFQLLLKLREDDTTRN</sequence>
<evidence type="ECO:0000313" key="7">
    <source>
        <dbReference type="Proteomes" id="UP001162131"/>
    </source>
</evidence>
<keyword evidence="4" id="KW-0808">Transferase</keyword>
<evidence type="ECO:0000256" key="1">
    <source>
        <dbReference type="ARBA" id="ARBA00022741"/>
    </source>
</evidence>
<dbReference type="Gene3D" id="1.10.510.10">
    <property type="entry name" value="Transferase(Phosphotransferase) domain 1"/>
    <property type="match status" value="1"/>
</dbReference>
<evidence type="ECO:0000259" key="5">
    <source>
        <dbReference type="PROSITE" id="PS50011"/>
    </source>
</evidence>
<evidence type="ECO:0000256" key="4">
    <source>
        <dbReference type="RuleBase" id="RU000304"/>
    </source>
</evidence>
<name>A0AAU9JAQ5_9CILI</name>
<keyword evidence="2 3" id="KW-0067">ATP-binding</keyword>
<keyword evidence="4" id="KW-0418">Kinase</keyword>
<feature type="binding site" evidence="3">
    <location>
        <position position="164"/>
    </location>
    <ligand>
        <name>ATP</name>
        <dbReference type="ChEBI" id="CHEBI:30616"/>
    </ligand>
</feature>
<dbReference type="SUPFAM" id="SSF50729">
    <property type="entry name" value="PH domain-like"/>
    <property type="match status" value="1"/>
</dbReference>
<dbReference type="Proteomes" id="UP001162131">
    <property type="component" value="Unassembled WGS sequence"/>
</dbReference>
<reference evidence="6" key="1">
    <citation type="submission" date="2021-09" db="EMBL/GenBank/DDBJ databases">
        <authorList>
            <consortium name="AG Swart"/>
            <person name="Singh M."/>
            <person name="Singh A."/>
            <person name="Seah K."/>
            <person name="Emmerich C."/>
        </authorList>
    </citation>
    <scope>NUCLEOTIDE SEQUENCE</scope>
    <source>
        <strain evidence="6">ATCC30299</strain>
    </source>
</reference>
<dbReference type="GO" id="GO:0004674">
    <property type="term" value="F:protein serine/threonine kinase activity"/>
    <property type="evidence" value="ECO:0007669"/>
    <property type="project" value="UniProtKB-KW"/>
</dbReference>
<keyword evidence="4" id="KW-0723">Serine/threonine-protein kinase</keyword>